<dbReference type="EnsemblMetazoa" id="ISCW014853-RA">
    <property type="protein sequence ID" value="ISCW014853-PA"/>
    <property type="gene ID" value="ISCW014853"/>
</dbReference>
<dbReference type="VEuPathDB" id="VectorBase:ISCW014853"/>
<keyword evidence="3" id="KW-1185">Reference proteome</keyword>
<dbReference type="PaxDb" id="6945-B7QLE5"/>
<dbReference type="VEuPathDB" id="VectorBase:ISCI014853"/>
<evidence type="ECO:0000256" key="1">
    <source>
        <dbReference type="SAM" id="MobiDB-lite"/>
    </source>
</evidence>
<evidence type="ECO:0000313" key="2">
    <source>
        <dbReference type="EnsemblMetazoa" id="ISCW014853-PA"/>
    </source>
</evidence>
<evidence type="ECO:0008006" key="4">
    <source>
        <dbReference type="Google" id="ProtNLM"/>
    </source>
</evidence>
<proteinExistence type="predicted"/>
<evidence type="ECO:0000313" key="3">
    <source>
        <dbReference type="Proteomes" id="UP000001555"/>
    </source>
</evidence>
<dbReference type="Proteomes" id="UP000001555">
    <property type="component" value="Unassembled WGS sequence"/>
</dbReference>
<reference evidence="2" key="2">
    <citation type="submission" date="2020-05" db="UniProtKB">
        <authorList>
            <consortium name="EnsemblMetazoa"/>
        </authorList>
    </citation>
    <scope>IDENTIFICATION</scope>
    <source>
        <strain evidence="2">wikel</strain>
    </source>
</reference>
<feature type="region of interest" description="Disordered" evidence="1">
    <location>
        <begin position="1"/>
        <end position="28"/>
    </location>
</feature>
<reference evidence="3" key="1">
    <citation type="submission" date="2008-03" db="EMBL/GenBank/DDBJ databases">
        <title>Annotation of Ixodes scapularis.</title>
        <authorList>
            <consortium name="Ixodes scapularis Genome Project Consortium"/>
            <person name="Caler E."/>
            <person name="Hannick L.I."/>
            <person name="Bidwell S."/>
            <person name="Joardar V."/>
            <person name="Thiagarajan M."/>
            <person name="Amedeo P."/>
            <person name="Galinsky K.J."/>
            <person name="Schobel S."/>
            <person name="Inman J."/>
            <person name="Hostetler J."/>
            <person name="Miller J."/>
            <person name="Hammond M."/>
            <person name="Megy K."/>
            <person name="Lawson D."/>
            <person name="Kodira C."/>
            <person name="Sutton G."/>
            <person name="Meyer J."/>
            <person name="Hill C.A."/>
            <person name="Birren B."/>
            <person name="Nene V."/>
            <person name="Collins F."/>
            <person name="Alarcon-Chaidez F."/>
            <person name="Wikel S."/>
            <person name="Strausberg R."/>
        </authorList>
    </citation>
    <scope>NUCLEOTIDE SEQUENCE [LARGE SCALE GENOMIC DNA]</scope>
    <source>
        <strain evidence="3">Wikel</strain>
    </source>
</reference>
<sequence length="82" mass="8567">MQLNSRRGGTSLIPLGPSMGSTSPSSAPITPAALTGTIKAASANPRSRSVTRGIGKCVSHMTLDGLFSMINIFSVRTLYMLK</sequence>
<accession>A0A1S4LJ80</accession>
<name>A0A1S4LJ80_IXOSC</name>
<organism evidence="2 3">
    <name type="scientific">Ixodes scapularis</name>
    <name type="common">Black-legged tick</name>
    <name type="synonym">Deer tick</name>
    <dbReference type="NCBI Taxonomy" id="6945"/>
    <lineage>
        <taxon>Eukaryota</taxon>
        <taxon>Metazoa</taxon>
        <taxon>Ecdysozoa</taxon>
        <taxon>Arthropoda</taxon>
        <taxon>Chelicerata</taxon>
        <taxon>Arachnida</taxon>
        <taxon>Acari</taxon>
        <taxon>Parasitiformes</taxon>
        <taxon>Ixodida</taxon>
        <taxon>Ixodoidea</taxon>
        <taxon>Ixodidae</taxon>
        <taxon>Ixodinae</taxon>
        <taxon>Ixodes</taxon>
    </lineage>
</organism>
<dbReference type="HOGENOM" id="CLU_2564965_0_0_1"/>
<dbReference type="EMBL" id="ABJB010664170">
    <property type="status" value="NOT_ANNOTATED_CDS"/>
    <property type="molecule type" value="Genomic_DNA"/>
</dbReference>
<protein>
    <recommendedName>
        <fullName evidence="4">Secreted protein</fullName>
    </recommendedName>
</protein>